<dbReference type="PANTHER" id="PTHR12526">
    <property type="entry name" value="GLYCOSYLTRANSFERASE"/>
    <property type="match status" value="1"/>
</dbReference>
<dbReference type="AlphaFoldDB" id="A0A420ZCA2"/>
<evidence type="ECO:0000313" key="3">
    <source>
        <dbReference type="Proteomes" id="UP000281261"/>
    </source>
</evidence>
<dbReference type="Pfam" id="PF00534">
    <property type="entry name" value="Glycos_transf_1"/>
    <property type="match status" value="1"/>
</dbReference>
<dbReference type="CDD" id="cd03801">
    <property type="entry name" value="GT4_PimA-like"/>
    <property type="match status" value="1"/>
</dbReference>
<proteinExistence type="predicted"/>
<name>A0A420ZCA2_UNCK3</name>
<reference evidence="2 3" key="1">
    <citation type="submission" date="2018-06" db="EMBL/GenBank/DDBJ databases">
        <title>Extensive metabolic versatility and redundancy in microbially diverse, dynamic hydrothermal sediments.</title>
        <authorList>
            <person name="Dombrowski N."/>
            <person name="Teske A."/>
            <person name="Baker B.J."/>
        </authorList>
    </citation>
    <scope>NUCLEOTIDE SEQUENCE [LARGE SCALE GENOMIC DNA]</scope>
    <source>
        <strain evidence="2">B79_G16</strain>
    </source>
</reference>
<dbReference type="Proteomes" id="UP000281261">
    <property type="component" value="Unassembled WGS sequence"/>
</dbReference>
<organism evidence="2 3">
    <name type="scientific">candidate division Kazan bacterium</name>
    <dbReference type="NCBI Taxonomy" id="2202143"/>
    <lineage>
        <taxon>Bacteria</taxon>
        <taxon>Bacteria division Kazan-3B-28</taxon>
    </lineage>
</organism>
<evidence type="ECO:0000313" key="2">
    <source>
        <dbReference type="EMBL" id="RLC36963.1"/>
    </source>
</evidence>
<gene>
    <name evidence="2" type="ORF">DRH29_03375</name>
</gene>
<dbReference type="GO" id="GO:0016757">
    <property type="term" value="F:glycosyltransferase activity"/>
    <property type="evidence" value="ECO:0007669"/>
    <property type="project" value="InterPro"/>
</dbReference>
<dbReference type="EMBL" id="QMNG01000018">
    <property type="protein sequence ID" value="RLC36963.1"/>
    <property type="molecule type" value="Genomic_DNA"/>
</dbReference>
<sequence length="371" mass="42953">MTLKIAFIHNYYINYRVPLFKMLSKIFTIRFYLDDIHEFTEKVDKTITFTINIGPKIKGIRFPILLWLRLIRYEPDVIIAGDATYPSTIMAFIISKLLKKPYILWEERWLWHSNIKSALLWPIARLIALKSDVLIVPGTLSKRFYENMGVTTKKIIIAPNASCIAFDENQRVNTEKLRKKLSLNDKVVILYLGRIVPYKGVHLILKALVRLKNEGIHKVHLLIVGGKCDPEYKKLLNEYARLNNLNDNVTIIGSVKEREKGLYYEIADIIIYPSYYEVWGLVVNEAALAGKPVISTITCAAAYEILRKYPILLVNPGDLKELSRKLMTLVSDTQLRERIGRTLRLLVNEKYSYKNMLKGFIKAVLYSLSRK</sequence>
<evidence type="ECO:0000259" key="1">
    <source>
        <dbReference type="Pfam" id="PF00534"/>
    </source>
</evidence>
<comment type="caution">
    <text evidence="2">The sequence shown here is derived from an EMBL/GenBank/DDBJ whole genome shotgun (WGS) entry which is preliminary data.</text>
</comment>
<feature type="domain" description="Glycosyl transferase family 1" evidence="1">
    <location>
        <begin position="174"/>
        <end position="341"/>
    </location>
</feature>
<accession>A0A420ZCA2</accession>
<protein>
    <recommendedName>
        <fullName evidence="1">Glycosyl transferase family 1 domain-containing protein</fullName>
    </recommendedName>
</protein>
<dbReference type="SUPFAM" id="SSF53756">
    <property type="entry name" value="UDP-Glycosyltransferase/glycogen phosphorylase"/>
    <property type="match status" value="1"/>
</dbReference>
<dbReference type="InterPro" id="IPR001296">
    <property type="entry name" value="Glyco_trans_1"/>
</dbReference>
<dbReference type="Gene3D" id="3.40.50.2000">
    <property type="entry name" value="Glycogen Phosphorylase B"/>
    <property type="match status" value="2"/>
</dbReference>